<dbReference type="InterPro" id="IPR050301">
    <property type="entry name" value="NTE"/>
</dbReference>
<evidence type="ECO:0000259" key="5">
    <source>
        <dbReference type="PROSITE" id="PS51635"/>
    </source>
</evidence>
<feature type="active site" description="Proton acceptor" evidence="4">
    <location>
        <position position="195"/>
    </location>
</feature>
<feature type="short sequence motif" description="GXGXXG" evidence="4">
    <location>
        <begin position="24"/>
        <end position="29"/>
    </location>
</feature>
<keyword evidence="1 4" id="KW-0378">Hydrolase</keyword>
<sequence>MARMDSGRDRKPGGTVRRAVVLGGGGIPGTAWMTGLAAELRRRGIDLSSADSIVGTSAGAVVGAALATGRDLESFADHQGPGADARPAPKPELLASVFSLLFDPSLDRNVVRRKVGQLAMAEDPAQSRHLEPMERLVGGSVWPDRLRVVVVEAESGERQIWTSGSGVPLATAVSASHALPGAFPPVVVDGRYYIDGGVGSATNADVAADADVVVIIEPLAHMVSRDRLHSELAHTSGTVVRFGPDAAMIDVFRTYATNPLASWPEAFRQGVRQADSLARQLDDAGWATPKR</sequence>
<dbReference type="Proteomes" id="UP000317039">
    <property type="component" value="Chromosome"/>
</dbReference>
<accession>A0A516NLU6</accession>
<dbReference type="EMBL" id="CP041695">
    <property type="protein sequence ID" value="QDP79871.1"/>
    <property type="molecule type" value="Genomic_DNA"/>
</dbReference>
<protein>
    <submittedName>
        <fullName evidence="6">Patatin-like phospholipase family protein</fullName>
    </submittedName>
</protein>
<evidence type="ECO:0000313" key="6">
    <source>
        <dbReference type="EMBL" id="QDP79871.1"/>
    </source>
</evidence>
<evidence type="ECO:0000256" key="1">
    <source>
        <dbReference type="ARBA" id="ARBA00022801"/>
    </source>
</evidence>
<dbReference type="InterPro" id="IPR016035">
    <property type="entry name" value="Acyl_Trfase/lysoPLipase"/>
</dbReference>
<keyword evidence="3 4" id="KW-0443">Lipid metabolism</keyword>
<proteinExistence type="predicted"/>
<feature type="domain" description="PNPLA" evidence="5">
    <location>
        <begin position="20"/>
        <end position="209"/>
    </location>
</feature>
<evidence type="ECO:0000256" key="4">
    <source>
        <dbReference type="PROSITE-ProRule" id="PRU01161"/>
    </source>
</evidence>
<keyword evidence="2 4" id="KW-0442">Lipid degradation</keyword>
<feature type="short sequence motif" description="DGA/G" evidence="4">
    <location>
        <begin position="195"/>
        <end position="197"/>
    </location>
</feature>
<reference evidence="6 7" key="1">
    <citation type="submission" date="2019-07" db="EMBL/GenBank/DDBJ databases">
        <title>Complete Genome Sequence and Methylome Analysis of Nocardia otitidis-caviarum NEB252.</title>
        <authorList>
            <person name="Fomenkov A."/>
            <person name="Anton B.P."/>
            <person name="Vincze T."/>
            <person name="Roberts R.J."/>
        </authorList>
    </citation>
    <scope>NUCLEOTIDE SEQUENCE [LARGE SCALE GENOMIC DNA]</scope>
    <source>
        <strain evidence="6 7">NEB252</strain>
    </source>
</reference>
<dbReference type="Pfam" id="PF01734">
    <property type="entry name" value="Patatin"/>
    <property type="match status" value="1"/>
</dbReference>
<dbReference type="InterPro" id="IPR002641">
    <property type="entry name" value="PNPLA_dom"/>
</dbReference>
<feature type="active site" description="Nucleophile" evidence="4">
    <location>
        <position position="57"/>
    </location>
</feature>
<dbReference type="KEGG" id="nod:FOH10_15290"/>
<feature type="short sequence motif" description="GXSXG" evidence="4">
    <location>
        <begin position="55"/>
        <end position="59"/>
    </location>
</feature>
<dbReference type="Gene3D" id="3.40.1090.10">
    <property type="entry name" value="Cytosolic phospholipase A2 catalytic domain"/>
    <property type="match status" value="2"/>
</dbReference>
<evidence type="ECO:0000256" key="3">
    <source>
        <dbReference type="ARBA" id="ARBA00023098"/>
    </source>
</evidence>
<evidence type="ECO:0000313" key="7">
    <source>
        <dbReference type="Proteomes" id="UP000317039"/>
    </source>
</evidence>
<organism evidence="6 7">
    <name type="scientific">Nocardia otitidiscaviarum</name>
    <dbReference type="NCBI Taxonomy" id="1823"/>
    <lineage>
        <taxon>Bacteria</taxon>
        <taxon>Bacillati</taxon>
        <taxon>Actinomycetota</taxon>
        <taxon>Actinomycetes</taxon>
        <taxon>Mycobacteriales</taxon>
        <taxon>Nocardiaceae</taxon>
        <taxon>Nocardia</taxon>
    </lineage>
</organism>
<dbReference type="PANTHER" id="PTHR14226">
    <property type="entry name" value="NEUROPATHY TARGET ESTERASE/SWISS CHEESE D.MELANOGASTER"/>
    <property type="match status" value="1"/>
</dbReference>
<dbReference type="GO" id="GO:0016042">
    <property type="term" value="P:lipid catabolic process"/>
    <property type="evidence" value="ECO:0007669"/>
    <property type="project" value="UniProtKB-UniRule"/>
</dbReference>
<dbReference type="PROSITE" id="PS51635">
    <property type="entry name" value="PNPLA"/>
    <property type="match status" value="1"/>
</dbReference>
<evidence type="ECO:0000256" key="2">
    <source>
        <dbReference type="ARBA" id="ARBA00022963"/>
    </source>
</evidence>
<dbReference type="SUPFAM" id="SSF52151">
    <property type="entry name" value="FabD/lysophospholipase-like"/>
    <property type="match status" value="1"/>
</dbReference>
<dbReference type="GO" id="GO:0016787">
    <property type="term" value="F:hydrolase activity"/>
    <property type="evidence" value="ECO:0007669"/>
    <property type="project" value="UniProtKB-UniRule"/>
</dbReference>
<gene>
    <name evidence="6" type="ORF">FOH10_15290</name>
</gene>
<name>A0A516NLU6_9NOCA</name>
<dbReference type="AlphaFoldDB" id="A0A516NLU6"/>
<dbReference type="PANTHER" id="PTHR14226:SF57">
    <property type="entry name" value="BLR7027 PROTEIN"/>
    <property type="match status" value="1"/>
</dbReference>